<sequence length="168" mass="17007">MRTSIKSAVVTVAAIACTLPLSAGAAQASPFGSLGNFGSGAPITDDPGTGDPTPAGPQVTLSKSTDIAADGETLTVSGTGFSGEGFGIYVGLVPDDKFSPTDASVWMASEWLRSGDIVDGNWTTTLDVVAIQGESNCLETSCSIYTVAAHGSPDRTQDTQTPVSFVAN</sequence>
<evidence type="ECO:0008006" key="5">
    <source>
        <dbReference type="Google" id="ProtNLM"/>
    </source>
</evidence>
<keyword evidence="2" id="KW-0732">Signal</keyword>
<protein>
    <recommendedName>
        <fullName evidence="5">IPT/TIG domain-containing protein</fullName>
    </recommendedName>
</protein>
<dbReference type="SUPFAM" id="SSF49319">
    <property type="entry name" value="Actinoxanthin-like"/>
    <property type="match status" value="1"/>
</dbReference>
<name>A0A438AYV7_9NOCA</name>
<organism evidence="3 4">
    <name type="scientific">Rhodococcus xishaensis</name>
    <dbReference type="NCBI Taxonomy" id="2487364"/>
    <lineage>
        <taxon>Bacteria</taxon>
        <taxon>Bacillati</taxon>
        <taxon>Actinomycetota</taxon>
        <taxon>Actinomycetes</taxon>
        <taxon>Mycobacteriales</taxon>
        <taxon>Nocardiaceae</taxon>
        <taxon>Rhodococcus</taxon>
    </lineage>
</organism>
<dbReference type="EMBL" id="RKLO01000002">
    <property type="protein sequence ID" value="RVW03863.1"/>
    <property type="molecule type" value="Genomic_DNA"/>
</dbReference>
<proteinExistence type="predicted"/>
<feature type="chain" id="PRO_5019129908" description="IPT/TIG domain-containing protein" evidence="2">
    <location>
        <begin position="29"/>
        <end position="168"/>
    </location>
</feature>
<evidence type="ECO:0000313" key="4">
    <source>
        <dbReference type="Proteomes" id="UP000283479"/>
    </source>
</evidence>
<dbReference type="Gene3D" id="2.60.40.230">
    <property type="entry name" value="Neocarzinostatin-like"/>
    <property type="match status" value="1"/>
</dbReference>
<dbReference type="Proteomes" id="UP000283479">
    <property type="component" value="Unassembled WGS sequence"/>
</dbReference>
<dbReference type="InterPro" id="IPR010916">
    <property type="entry name" value="TonB_box_CS"/>
</dbReference>
<evidence type="ECO:0000313" key="3">
    <source>
        <dbReference type="EMBL" id="RVW03863.1"/>
    </source>
</evidence>
<dbReference type="PROSITE" id="PS00430">
    <property type="entry name" value="TONB_DEPENDENT_REC_1"/>
    <property type="match status" value="1"/>
</dbReference>
<feature type="region of interest" description="Disordered" evidence="1">
    <location>
        <begin position="38"/>
        <end position="57"/>
    </location>
</feature>
<evidence type="ECO:0000256" key="2">
    <source>
        <dbReference type="SAM" id="SignalP"/>
    </source>
</evidence>
<accession>A0A438AYV7</accession>
<feature type="signal peptide" evidence="2">
    <location>
        <begin position="1"/>
        <end position="28"/>
    </location>
</feature>
<reference evidence="3 4" key="1">
    <citation type="submission" date="2018-11" db="EMBL/GenBank/DDBJ databases">
        <title>Rhodococcus spongicola sp. nov. and Rhodococcus xishaensis sp. nov. from marine sponges.</title>
        <authorList>
            <person name="Li L."/>
            <person name="Lin H.W."/>
        </authorList>
    </citation>
    <scope>NUCLEOTIDE SEQUENCE [LARGE SCALE GENOMIC DNA]</scope>
    <source>
        <strain evidence="3 4">LHW51113</strain>
    </source>
</reference>
<dbReference type="RefSeq" id="WP_127951479.1">
    <property type="nucleotide sequence ID" value="NZ_RKLO01000002.1"/>
</dbReference>
<dbReference type="AlphaFoldDB" id="A0A438AYV7"/>
<dbReference type="PROSITE" id="PS51257">
    <property type="entry name" value="PROKAR_LIPOPROTEIN"/>
    <property type="match status" value="1"/>
</dbReference>
<dbReference type="InterPro" id="IPR027273">
    <property type="entry name" value="Neocarzinostatin-like"/>
</dbReference>
<feature type="compositionally biased region" description="Low complexity" evidence="1">
    <location>
        <begin position="40"/>
        <end position="57"/>
    </location>
</feature>
<gene>
    <name evidence="3" type="ORF">EGT50_04945</name>
</gene>
<keyword evidence="4" id="KW-1185">Reference proteome</keyword>
<comment type="caution">
    <text evidence="3">The sequence shown here is derived from an EMBL/GenBank/DDBJ whole genome shotgun (WGS) entry which is preliminary data.</text>
</comment>
<evidence type="ECO:0000256" key="1">
    <source>
        <dbReference type="SAM" id="MobiDB-lite"/>
    </source>
</evidence>
<dbReference type="OrthoDB" id="4451361at2"/>